<evidence type="ECO:0000259" key="2">
    <source>
        <dbReference type="Pfam" id="PF02775"/>
    </source>
</evidence>
<dbReference type="InterPro" id="IPR011766">
    <property type="entry name" value="TPP_enzyme_TPP-bd"/>
</dbReference>
<dbReference type="Pfam" id="PF02775">
    <property type="entry name" value="TPP_enzyme_C"/>
    <property type="match status" value="1"/>
</dbReference>
<organism evidence="3 4">
    <name type="scientific">Raoultibacter timonensis</name>
    <dbReference type="NCBI Taxonomy" id="1907662"/>
    <lineage>
        <taxon>Bacteria</taxon>
        <taxon>Bacillati</taxon>
        <taxon>Actinomycetota</taxon>
        <taxon>Coriobacteriia</taxon>
        <taxon>Eggerthellales</taxon>
        <taxon>Eggerthellaceae</taxon>
        <taxon>Raoultibacter</taxon>
    </lineage>
</organism>
<sequence>MLKAMATEEKVIFERPHALLPVITNYCPGCPHGIVHRLVAESIDELGVEGKTVGVAPVGCSVTATDFFGCDMIEAAHGRAPAVATAVKRVHPDNVVFAYQGDGDLASIGMAETIHAATRGENITVIFINNAIYGMTGGQMAPTSLPHQVTQTSPYGRDVSTAGYPIRVSELLSSLDGVAYIERVTVDSPKNVRKAKKAIKKAFQNQIDGVGYSLIEVVSTCPTNWGLTPQDAFTWMRENMLPYYPLGVYRDVIADGFESVAAAAAQRAKDCPIAAGEGR</sequence>
<evidence type="ECO:0000313" key="3">
    <source>
        <dbReference type="EMBL" id="BDE96467.1"/>
    </source>
</evidence>
<gene>
    <name evidence="3" type="ORF">CE91St30_18000</name>
</gene>
<dbReference type="PANTHER" id="PTHR48084">
    <property type="entry name" value="2-OXOGLUTARATE OXIDOREDUCTASE SUBUNIT KORB-RELATED"/>
    <property type="match status" value="1"/>
</dbReference>
<dbReference type="InterPro" id="IPR051457">
    <property type="entry name" value="2-oxoacid:Fd_oxidoreductase"/>
</dbReference>
<keyword evidence="1" id="KW-0560">Oxidoreductase</keyword>
<evidence type="ECO:0000313" key="4">
    <source>
        <dbReference type="Proteomes" id="UP001320544"/>
    </source>
</evidence>
<reference evidence="3 4" key="1">
    <citation type="submission" date="2022-01" db="EMBL/GenBank/DDBJ databases">
        <title>Novel bile acid biosynthetic pathways are enriched in the microbiome of centenarians.</title>
        <authorList>
            <person name="Sato Y."/>
            <person name="Atarashi K."/>
            <person name="Plichta R.D."/>
            <person name="Arai Y."/>
            <person name="Sasajima S."/>
            <person name="Kearney M.S."/>
            <person name="Suda W."/>
            <person name="Takeshita K."/>
            <person name="Sasaki T."/>
            <person name="Okamoto S."/>
            <person name="Skelly N.A."/>
            <person name="Okamura Y."/>
            <person name="Vlamakis H."/>
            <person name="Li Y."/>
            <person name="Tanoue T."/>
            <person name="Takei H."/>
            <person name="Nittono H."/>
            <person name="Narushima S."/>
            <person name="Irie J."/>
            <person name="Itoh H."/>
            <person name="Moriya K."/>
            <person name="Sugiura Y."/>
            <person name="Suematsu M."/>
            <person name="Moritoki N."/>
            <person name="Shibata S."/>
            <person name="Littman R.D."/>
            <person name="Fischbach A.M."/>
            <person name="Uwamino Y."/>
            <person name="Inoue T."/>
            <person name="Honda A."/>
            <person name="Hattori M."/>
            <person name="Murai T."/>
            <person name="Xavier J.R."/>
            <person name="Hirose N."/>
            <person name="Honda K."/>
        </authorList>
    </citation>
    <scope>NUCLEOTIDE SEQUENCE [LARGE SCALE GENOMIC DNA]</scope>
    <source>
        <strain evidence="3 4">CE91-St30</strain>
    </source>
</reference>
<dbReference type="EMBL" id="AP025564">
    <property type="protein sequence ID" value="BDE96467.1"/>
    <property type="molecule type" value="Genomic_DNA"/>
</dbReference>
<dbReference type="Proteomes" id="UP001320544">
    <property type="component" value="Chromosome"/>
</dbReference>
<dbReference type="SUPFAM" id="SSF52518">
    <property type="entry name" value="Thiamin diphosphate-binding fold (THDP-binding)"/>
    <property type="match status" value="1"/>
</dbReference>
<protein>
    <submittedName>
        <fullName evidence="3">2-oxoglutarate oxidoreductase</fullName>
    </submittedName>
</protein>
<dbReference type="PANTHER" id="PTHR48084:SF3">
    <property type="entry name" value="SUBUNIT OF PYRUVATE:FLAVODOXIN OXIDOREDUCTASE"/>
    <property type="match status" value="1"/>
</dbReference>
<evidence type="ECO:0000256" key="1">
    <source>
        <dbReference type="ARBA" id="ARBA00023002"/>
    </source>
</evidence>
<feature type="domain" description="Thiamine pyrophosphate enzyme TPP-binding" evidence="2">
    <location>
        <begin position="72"/>
        <end position="217"/>
    </location>
</feature>
<keyword evidence="4" id="KW-1185">Reference proteome</keyword>
<name>A0ABM7WJF8_9ACTN</name>
<dbReference type="InterPro" id="IPR029061">
    <property type="entry name" value="THDP-binding"/>
</dbReference>
<accession>A0ABM7WJF8</accession>
<dbReference type="Gene3D" id="3.40.50.970">
    <property type="match status" value="1"/>
</dbReference>
<proteinExistence type="predicted"/>